<dbReference type="AlphaFoldDB" id="A0A937K187"/>
<evidence type="ECO:0000313" key="1">
    <source>
        <dbReference type="EMBL" id="MBL3658359.1"/>
    </source>
</evidence>
<proteinExistence type="predicted"/>
<gene>
    <name evidence="1" type="ORF">JL102_19560</name>
</gene>
<accession>A0A937K187</accession>
<dbReference type="EMBL" id="JAESIY010000012">
    <property type="protein sequence ID" value="MBL3658359.1"/>
    <property type="molecule type" value="Genomic_DNA"/>
</dbReference>
<name>A0A937K187_9BACT</name>
<reference evidence="1" key="1">
    <citation type="submission" date="2021-01" db="EMBL/GenBank/DDBJ databases">
        <title>Fulvivirga kasyanovii gen. nov., sp nov., a novel member of the phylum Bacteroidetes isolated from seawater in a mussel farm.</title>
        <authorList>
            <person name="Zhao L.-H."/>
            <person name="Wang Z.-J."/>
        </authorList>
    </citation>
    <scope>NUCLEOTIDE SEQUENCE</scope>
    <source>
        <strain evidence="1">2943</strain>
    </source>
</reference>
<evidence type="ECO:0000313" key="2">
    <source>
        <dbReference type="Proteomes" id="UP000659388"/>
    </source>
</evidence>
<dbReference type="RefSeq" id="WP_202246151.1">
    <property type="nucleotide sequence ID" value="NZ_JAESIY010000012.1"/>
</dbReference>
<protein>
    <submittedName>
        <fullName evidence="1">Uncharacterized protein</fullName>
    </submittedName>
</protein>
<keyword evidence="2" id="KW-1185">Reference proteome</keyword>
<comment type="caution">
    <text evidence="1">The sequence shown here is derived from an EMBL/GenBank/DDBJ whole genome shotgun (WGS) entry which is preliminary data.</text>
</comment>
<dbReference type="Proteomes" id="UP000659388">
    <property type="component" value="Unassembled WGS sequence"/>
</dbReference>
<sequence>MNNSRLAYCIRRCGSHWKVTENHSRESIYSADDFNTALNTTIGIAKTNLPSEVWIFSEHDELVEKRIYPNFSDIYV</sequence>
<organism evidence="1 2">
    <name type="scientific">Fulvivirga sediminis</name>
    <dbReference type="NCBI Taxonomy" id="2803949"/>
    <lineage>
        <taxon>Bacteria</taxon>
        <taxon>Pseudomonadati</taxon>
        <taxon>Bacteroidota</taxon>
        <taxon>Cytophagia</taxon>
        <taxon>Cytophagales</taxon>
        <taxon>Fulvivirgaceae</taxon>
        <taxon>Fulvivirga</taxon>
    </lineage>
</organism>